<dbReference type="AlphaFoldDB" id="A0A975RB97"/>
<dbReference type="Proteomes" id="UP000676649">
    <property type="component" value="Chromosome"/>
</dbReference>
<dbReference type="KEGG" id="mpad:KEF85_06735"/>
<gene>
    <name evidence="2" type="ORF">KEF85_06735</name>
</gene>
<proteinExistence type="predicted"/>
<accession>A0A975RB97</accession>
<evidence type="ECO:0000256" key="1">
    <source>
        <dbReference type="SAM" id="SignalP"/>
    </source>
</evidence>
<dbReference type="EMBL" id="CP073754">
    <property type="protein sequence ID" value="QWF72139.1"/>
    <property type="molecule type" value="Genomic_DNA"/>
</dbReference>
<evidence type="ECO:0000313" key="2">
    <source>
        <dbReference type="EMBL" id="QWF72139.1"/>
    </source>
</evidence>
<dbReference type="RefSeq" id="WP_215584345.1">
    <property type="nucleotide sequence ID" value="NZ_CP073754.1"/>
</dbReference>
<evidence type="ECO:0000313" key="3">
    <source>
        <dbReference type="Proteomes" id="UP000676649"/>
    </source>
</evidence>
<keyword evidence="1" id="KW-0732">Signal</keyword>
<reference evidence="2" key="1">
    <citation type="submission" date="2021-04" db="EMBL/GenBank/DDBJ databases">
        <title>Draft genome sequence data of methanotrophic Methylovulum sp. strain S1L and Methylomonas sp. strain S2AM isolated from boreal lake water columns.</title>
        <authorList>
            <person name="Rissanen A.J."/>
            <person name="Mangayil R."/>
            <person name="Svenning M.M."/>
            <person name="Khanongnuch R."/>
        </authorList>
    </citation>
    <scope>NUCLEOTIDE SEQUENCE</scope>
    <source>
        <strain evidence="2">S2AM</strain>
    </source>
</reference>
<protein>
    <submittedName>
        <fullName evidence="2">Uncharacterized protein</fullName>
    </submittedName>
</protein>
<name>A0A975RB97_9GAMM</name>
<sequence length="79" mass="8680">MKKLFTLLVALTSFSTAYAGPCENWTTTCWGFNVSSVDYFLDTSNPTPQPPTSHVVNVDYLSFSTKALCVSAQSVYNNT</sequence>
<keyword evidence="3" id="KW-1185">Reference proteome</keyword>
<feature type="chain" id="PRO_5036713055" evidence="1">
    <location>
        <begin position="20"/>
        <end position="79"/>
    </location>
</feature>
<organism evidence="2 3">
    <name type="scientific">Methylomonas paludis</name>
    <dbReference type="NCBI Taxonomy" id="1173101"/>
    <lineage>
        <taxon>Bacteria</taxon>
        <taxon>Pseudomonadati</taxon>
        <taxon>Pseudomonadota</taxon>
        <taxon>Gammaproteobacteria</taxon>
        <taxon>Methylococcales</taxon>
        <taxon>Methylococcaceae</taxon>
        <taxon>Methylomonas</taxon>
    </lineage>
</organism>
<feature type="signal peptide" evidence="1">
    <location>
        <begin position="1"/>
        <end position="19"/>
    </location>
</feature>